<dbReference type="Proteomes" id="UP000509722">
    <property type="component" value="Chromosome"/>
</dbReference>
<evidence type="ECO:0000256" key="1">
    <source>
        <dbReference type="SAM" id="MobiDB-lite"/>
    </source>
</evidence>
<organism evidence="2 3">
    <name type="scientific">Campylobacter ureolyticus</name>
    <dbReference type="NCBI Taxonomy" id="827"/>
    <lineage>
        <taxon>Bacteria</taxon>
        <taxon>Pseudomonadati</taxon>
        <taxon>Campylobacterota</taxon>
        <taxon>Epsilonproteobacteria</taxon>
        <taxon>Campylobacterales</taxon>
        <taxon>Campylobacteraceae</taxon>
        <taxon>Campylobacter</taxon>
    </lineage>
</organism>
<accession>A0AAE7EA72</accession>
<dbReference type="EMBL" id="CP053832">
    <property type="protein sequence ID" value="QKF84559.1"/>
    <property type="molecule type" value="Genomic_DNA"/>
</dbReference>
<feature type="compositionally biased region" description="Basic and acidic residues" evidence="1">
    <location>
        <begin position="65"/>
        <end position="75"/>
    </location>
</feature>
<evidence type="ECO:0000313" key="3">
    <source>
        <dbReference type="Proteomes" id="UP000509722"/>
    </source>
</evidence>
<reference evidence="2 3" key="1">
    <citation type="submission" date="2020-05" db="EMBL/GenBank/DDBJ databases">
        <title>Complete genome sequencing of Campylobacter and Arcobacter type strains.</title>
        <authorList>
            <person name="Miller W.G."/>
            <person name="Yee E."/>
        </authorList>
    </citation>
    <scope>NUCLEOTIDE SEQUENCE [LARGE SCALE GENOMIC DNA]</scope>
    <source>
        <strain evidence="2 3">LMG 6451</strain>
    </source>
</reference>
<protein>
    <submittedName>
        <fullName evidence="2">Uncharacterized protein</fullName>
    </submittedName>
</protein>
<dbReference type="AlphaFoldDB" id="A0AAE7EA72"/>
<evidence type="ECO:0000313" key="2">
    <source>
        <dbReference type="EMBL" id="QKF84559.1"/>
    </source>
</evidence>
<name>A0AAE7EA72_9BACT</name>
<sequence>MKVKLLTCLSGNNTFQEIGDILEVDEETANLMIERGIASEVKTTKKKTDETNKNTTKRGIASEVKTTKKKTDETNKNTTKKR</sequence>
<feature type="region of interest" description="Disordered" evidence="1">
    <location>
        <begin position="43"/>
        <end position="82"/>
    </location>
</feature>
<proteinExistence type="predicted"/>
<dbReference type="GeneID" id="77175986"/>
<feature type="compositionally biased region" description="Basic and acidic residues" evidence="1">
    <location>
        <begin position="43"/>
        <end position="52"/>
    </location>
</feature>
<gene>
    <name evidence="2" type="ORF">CURT_1081</name>
</gene>
<dbReference type="RefSeq" id="WP_018713757.1">
    <property type="nucleotide sequence ID" value="NZ_CP053832.1"/>
</dbReference>